<evidence type="ECO:0000256" key="4">
    <source>
        <dbReference type="ARBA" id="ARBA00022692"/>
    </source>
</evidence>
<evidence type="ECO:0000256" key="5">
    <source>
        <dbReference type="ARBA" id="ARBA00022960"/>
    </source>
</evidence>
<sequence length="163" mass="18742">MKRVITVALILILLTILDNSLMPFLSIKHIYPSLVFIFVVFYSIINGNVSAVYVGVFSGLLQDVYIMNGIGINMFINMVICLIAAEIGKNIFKDKSVIPIITCFGLSILKGILMFIILYLVGQRFYVNTILYVSLYNMIISILIYKKVYRLCQKDFMIKKWRF</sequence>
<proteinExistence type="inferred from homology"/>
<protein>
    <submittedName>
        <fullName evidence="9">Rod shape-determining protein MreD</fullName>
    </submittedName>
</protein>
<name>A0AA89CP77_CLONO</name>
<dbReference type="Proteomes" id="UP000030016">
    <property type="component" value="Unassembled WGS sequence"/>
</dbReference>
<organism evidence="9 10">
    <name type="scientific">Clostridium novyi A str. 4570</name>
    <dbReference type="NCBI Taxonomy" id="1444290"/>
    <lineage>
        <taxon>Bacteria</taxon>
        <taxon>Bacillati</taxon>
        <taxon>Bacillota</taxon>
        <taxon>Clostridia</taxon>
        <taxon>Eubacteriales</taxon>
        <taxon>Clostridiaceae</taxon>
        <taxon>Clostridium</taxon>
    </lineage>
</organism>
<feature type="transmembrane region" description="Helical" evidence="8">
    <location>
        <begin position="6"/>
        <end position="27"/>
    </location>
</feature>
<keyword evidence="7 8" id="KW-0472">Membrane</keyword>
<comment type="caution">
    <text evidence="9">The sequence shown here is derived from an EMBL/GenBank/DDBJ whole genome shotgun (WGS) entry which is preliminary data.</text>
</comment>
<keyword evidence="5" id="KW-0133">Cell shape</keyword>
<dbReference type="PIRSF" id="PIRSF037497">
    <property type="entry name" value="MreD_Clostridium/Treponema_prd"/>
    <property type="match status" value="1"/>
</dbReference>
<evidence type="ECO:0000256" key="1">
    <source>
        <dbReference type="ARBA" id="ARBA00004651"/>
    </source>
</evidence>
<feature type="transmembrane region" description="Helical" evidence="8">
    <location>
        <begin position="125"/>
        <end position="145"/>
    </location>
</feature>
<accession>A0AA89CP77</accession>
<dbReference type="AlphaFoldDB" id="A0AA89CP77"/>
<evidence type="ECO:0000256" key="3">
    <source>
        <dbReference type="ARBA" id="ARBA00022475"/>
    </source>
</evidence>
<evidence type="ECO:0000313" key="10">
    <source>
        <dbReference type="Proteomes" id="UP000030016"/>
    </source>
</evidence>
<keyword evidence="3" id="KW-1003">Cell membrane</keyword>
<feature type="transmembrane region" description="Helical" evidence="8">
    <location>
        <begin position="97"/>
        <end position="119"/>
    </location>
</feature>
<dbReference type="NCBIfam" id="TIGR03426">
    <property type="entry name" value="shape_MreD"/>
    <property type="match status" value="1"/>
</dbReference>
<dbReference type="GO" id="GO:0005886">
    <property type="term" value="C:plasma membrane"/>
    <property type="evidence" value="ECO:0007669"/>
    <property type="project" value="UniProtKB-SubCell"/>
</dbReference>
<feature type="transmembrane region" description="Helical" evidence="8">
    <location>
        <begin position="64"/>
        <end position="85"/>
    </location>
</feature>
<dbReference type="Pfam" id="PF04093">
    <property type="entry name" value="MreD"/>
    <property type="match status" value="1"/>
</dbReference>
<dbReference type="RefSeq" id="WP_039248165.1">
    <property type="nucleotide sequence ID" value="NZ_JDRX01000001.1"/>
</dbReference>
<dbReference type="InterPro" id="IPR017225">
    <property type="entry name" value="Cell_shape_determin_MreD_prd"/>
</dbReference>
<evidence type="ECO:0000256" key="2">
    <source>
        <dbReference type="ARBA" id="ARBA00007776"/>
    </source>
</evidence>
<comment type="similarity">
    <text evidence="2">Belongs to the MreD family.</text>
</comment>
<evidence type="ECO:0000256" key="7">
    <source>
        <dbReference type="ARBA" id="ARBA00023136"/>
    </source>
</evidence>
<gene>
    <name evidence="9" type="ORF">Z969_01105</name>
</gene>
<dbReference type="InterPro" id="IPR007227">
    <property type="entry name" value="Cell_shape_determining_MreD"/>
</dbReference>
<reference evidence="9 10" key="1">
    <citation type="submission" date="2014-01" db="EMBL/GenBank/DDBJ databases">
        <title>Plasmidome dynamics in the species complex Clostridium novyi sensu lato converts strains of independent lineages into distinctly different pathogens.</title>
        <authorList>
            <person name="Skarin H."/>
            <person name="Segerman B."/>
        </authorList>
    </citation>
    <scope>NUCLEOTIDE SEQUENCE [LARGE SCALE GENOMIC DNA]</scope>
    <source>
        <strain evidence="9 10">4570</strain>
    </source>
</reference>
<dbReference type="EMBL" id="JDRX01000001">
    <property type="protein sequence ID" value="KGN03590.1"/>
    <property type="molecule type" value="Genomic_DNA"/>
</dbReference>
<keyword evidence="6 8" id="KW-1133">Transmembrane helix</keyword>
<keyword evidence="4 8" id="KW-0812">Transmembrane</keyword>
<evidence type="ECO:0000313" key="9">
    <source>
        <dbReference type="EMBL" id="KGN03590.1"/>
    </source>
</evidence>
<comment type="subcellular location">
    <subcellularLocation>
        <location evidence="1">Cell membrane</location>
        <topology evidence="1">Multi-pass membrane protein</topology>
    </subcellularLocation>
</comment>
<evidence type="ECO:0000256" key="8">
    <source>
        <dbReference type="SAM" id="Phobius"/>
    </source>
</evidence>
<feature type="transmembrane region" description="Helical" evidence="8">
    <location>
        <begin position="34"/>
        <end position="58"/>
    </location>
</feature>
<evidence type="ECO:0000256" key="6">
    <source>
        <dbReference type="ARBA" id="ARBA00022989"/>
    </source>
</evidence>
<dbReference type="GO" id="GO:0008360">
    <property type="term" value="P:regulation of cell shape"/>
    <property type="evidence" value="ECO:0007669"/>
    <property type="project" value="UniProtKB-KW"/>
</dbReference>